<evidence type="ECO:0000256" key="3">
    <source>
        <dbReference type="ARBA" id="ARBA00012782"/>
    </source>
</evidence>
<evidence type="ECO:0000256" key="1">
    <source>
        <dbReference type="ARBA" id="ARBA00001936"/>
    </source>
</evidence>
<accession>A0A5J4JE59</accession>
<dbReference type="Proteomes" id="UP000391919">
    <property type="component" value="Unassembled WGS sequence"/>
</dbReference>
<comment type="cofactor">
    <cofactor evidence="1 8">
        <name>Mn(2+)</name>
        <dbReference type="ChEBI" id="CHEBI:29035"/>
    </cofactor>
</comment>
<evidence type="ECO:0000259" key="9">
    <source>
        <dbReference type="Pfam" id="PF01979"/>
    </source>
</evidence>
<keyword evidence="12" id="KW-1185">Reference proteome</keyword>
<keyword evidence="4 8" id="KW-0378">Hydrolase</keyword>
<dbReference type="GO" id="GO:0006146">
    <property type="term" value="P:adenine catabolic process"/>
    <property type="evidence" value="ECO:0007669"/>
    <property type="project" value="InterPro"/>
</dbReference>
<evidence type="ECO:0000259" key="10">
    <source>
        <dbReference type="Pfam" id="PF13382"/>
    </source>
</evidence>
<evidence type="ECO:0000256" key="4">
    <source>
        <dbReference type="ARBA" id="ARBA00022801"/>
    </source>
</evidence>
<dbReference type="EC" id="3.5.4.2" evidence="3 8"/>
<dbReference type="InterPro" id="IPR032466">
    <property type="entry name" value="Metal_Hydrolase"/>
</dbReference>
<feature type="domain" description="Amidohydrolase-related" evidence="9">
    <location>
        <begin position="68"/>
        <end position="349"/>
    </location>
</feature>
<keyword evidence="5 8" id="KW-0464">Manganese</keyword>
<dbReference type="EMBL" id="BKZQ01000002">
    <property type="protein sequence ID" value="GER68875.1"/>
    <property type="molecule type" value="Genomic_DNA"/>
</dbReference>
<dbReference type="InterPro" id="IPR006679">
    <property type="entry name" value="Adenine_deam"/>
</dbReference>
<dbReference type="HAMAP" id="MF_01518">
    <property type="entry name" value="Adenine_deamin"/>
    <property type="match status" value="1"/>
</dbReference>
<evidence type="ECO:0000256" key="2">
    <source>
        <dbReference type="ARBA" id="ARBA00006773"/>
    </source>
</evidence>
<dbReference type="InterPro" id="IPR026912">
    <property type="entry name" value="Adenine_deam_C"/>
</dbReference>
<proteinExistence type="inferred from homology"/>
<dbReference type="Pfam" id="PF01979">
    <property type="entry name" value="Amidohydro_1"/>
    <property type="match status" value="1"/>
</dbReference>
<sequence length="578" mass="61745">MAVEMELLKKRILVAVGEIPADTVIKNGKIIDVFNLEILSGDIAITDGTIAGIGTYEGKETIDTGDCFVVPGLIDAHVHIESSMVCPSEFEKVVLPHGVTAVVADPHEIANVLGEAGITFMLENSEGLDLDVFFMLPSCVPATPFEHAGAVLLNEQLSPFYKHPRVLGLAEVMDYPSVKNLDPQMLEKLVAASPYKIDGHGAGLDRAGINVFAAAGIQTDHECVTPEQVKERLSNGMYVMLRQGSAAKNLKDLLVAVNDSNRSRCMFCTDDKHLDDLIAEGSIDHHIRLAVEQGFNPLAAVQMATINAAQCFGLKHKGAVAPGYDADLIFVEDLDRFTVKAVYKAGKCVARDGKLLKEVSLDQLAGTISSSVFIREITEEDLCIPVRKGRKANVIEIIPNQIETRKKVMEVPSAGGAFMPSTEQDLAKLAVIERHRATGHIGLAICKGLGIRTGAVASTIAHDSHNLIVAGVNDEDILLAIGTLKKIGGGLAVADQGKLLAAMPLPIAGLMSGQSTEKAAAQFAAVKEALREICEDKGFDLLLTLSFLSLPVIPELKITDLGLFDSVTFQHIAVSAPS</sequence>
<dbReference type="Gene3D" id="2.30.40.10">
    <property type="entry name" value="Urease, subunit C, domain 1"/>
    <property type="match status" value="1"/>
</dbReference>
<comment type="caution">
    <text evidence="11">The sequence shown here is derived from an EMBL/GenBank/DDBJ whole genome shotgun (WGS) entry which is preliminary data.</text>
</comment>
<protein>
    <recommendedName>
        <fullName evidence="7 8">Adenine deaminase</fullName>
        <shortName evidence="8">Adenase</shortName>
        <shortName evidence="8">Adenine aminase</shortName>
        <ecNumber evidence="3 8">3.5.4.2</ecNumber>
    </recommendedName>
</protein>
<dbReference type="NCBIfam" id="TIGR01178">
    <property type="entry name" value="ade"/>
    <property type="match status" value="1"/>
</dbReference>
<dbReference type="PANTHER" id="PTHR11113:SF2">
    <property type="entry name" value="ADENINE DEAMINASE"/>
    <property type="match status" value="1"/>
</dbReference>
<dbReference type="Pfam" id="PF13382">
    <property type="entry name" value="Adenine_deam_C"/>
    <property type="match status" value="1"/>
</dbReference>
<dbReference type="AlphaFoldDB" id="A0A5J4JE59"/>
<organism evidence="11 12">
    <name type="scientific">Weizmannia acidilactici</name>
    <dbReference type="NCBI Taxonomy" id="2607726"/>
    <lineage>
        <taxon>Bacteria</taxon>
        <taxon>Bacillati</taxon>
        <taxon>Bacillota</taxon>
        <taxon>Bacilli</taxon>
        <taxon>Bacillales</taxon>
        <taxon>Bacillaceae</taxon>
        <taxon>Heyndrickxia</taxon>
    </lineage>
</organism>
<dbReference type="Gene3D" id="3.20.20.140">
    <property type="entry name" value="Metal-dependent hydrolases"/>
    <property type="match status" value="1"/>
</dbReference>
<dbReference type="SUPFAM" id="SSF51556">
    <property type="entry name" value="Metallo-dependent hydrolases"/>
    <property type="match status" value="1"/>
</dbReference>
<dbReference type="GO" id="GO:0000034">
    <property type="term" value="F:adenine deaminase activity"/>
    <property type="evidence" value="ECO:0007669"/>
    <property type="project" value="UniProtKB-UniRule"/>
</dbReference>
<evidence type="ECO:0000256" key="5">
    <source>
        <dbReference type="ARBA" id="ARBA00023211"/>
    </source>
</evidence>
<dbReference type="RefSeq" id="WP_151680527.1">
    <property type="nucleotide sequence ID" value="NZ_BKZP01000008.1"/>
</dbReference>
<reference evidence="11 12" key="1">
    <citation type="submission" date="2019-09" db="EMBL/GenBank/DDBJ databases">
        <title>Draft genome sequence of Bacillus sp. JC-7.</title>
        <authorList>
            <person name="Tanaka N."/>
            <person name="Shiwa Y."/>
            <person name="Fujita N."/>
            <person name="Tanasupawat S."/>
        </authorList>
    </citation>
    <scope>NUCLEOTIDE SEQUENCE [LARGE SCALE GENOMIC DNA]</scope>
    <source>
        <strain evidence="11 12">JC-7</strain>
    </source>
</reference>
<evidence type="ECO:0000256" key="6">
    <source>
        <dbReference type="ARBA" id="ARBA00047720"/>
    </source>
</evidence>
<dbReference type="SUPFAM" id="SSF51338">
    <property type="entry name" value="Composite domain of metallo-dependent hydrolases"/>
    <property type="match status" value="1"/>
</dbReference>
<dbReference type="FunFam" id="3.20.20.140:FF:000016">
    <property type="entry name" value="Adenine deaminase"/>
    <property type="match status" value="1"/>
</dbReference>
<evidence type="ECO:0000313" key="11">
    <source>
        <dbReference type="EMBL" id="GER68875.1"/>
    </source>
</evidence>
<dbReference type="PANTHER" id="PTHR11113">
    <property type="entry name" value="N-ACETYLGLUCOSAMINE-6-PHOSPHATE DEACETYLASE"/>
    <property type="match status" value="1"/>
</dbReference>
<evidence type="ECO:0000256" key="8">
    <source>
        <dbReference type="HAMAP-Rule" id="MF_01518"/>
    </source>
</evidence>
<dbReference type="InterPro" id="IPR011059">
    <property type="entry name" value="Metal-dep_hydrolase_composite"/>
</dbReference>
<gene>
    <name evidence="11" type="primary">adeC</name>
    <name evidence="8" type="synonym">ade</name>
    <name evidence="11" type="ORF">BpJC7_01780</name>
</gene>
<name>A0A5J4JE59_9BACI</name>
<dbReference type="CDD" id="cd01295">
    <property type="entry name" value="AdeC"/>
    <property type="match status" value="1"/>
</dbReference>
<comment type="similarity">
    <text evidence="2 8">Belongs to the metallo-dependent hydrolases superfamily. Adenine deaminase family.</text>
</comment>
<evidence type="ECO:0000313" key="12">
    <source>
        <dbReference type="Proteomes" id="UP000391919"/>
    </source>
</evidence>
<comment type="catalytic activity">
    <reaction evidence="6 8">
        <text>adenine + H2O + H(+) = hypoxanthine + NH4(+)</text>
        <dbReference type="Rhea" id="RHEA:23688"/>
        <dbReference type="ChEBI" id="CHEBI:15377"/>
        <dbReference type="ChEBI" id="CHEBI:15378"/>
        <dbReference type="ChEBI" id="CHEBI:16708"/>
        <dbReference type="ChEBI" id="CHEBI:17368"/>
        <dbReference type="ChEBI" id="CHEBI:28938"/>
        <dbReference type="EC" id="3.5.4.2"/>
    </reaction>
</comment>
<dbReference type="InterPro" id="IPR006680">
    <property type="entry name" value="Amidohydro-rel"/>
</dbReference>
<evidence type="ECO:0000256" key="7">
    <source>
        <dbReference type="ARBA" id="ARBA00069718"/>
    </source>
</evidence>
<feature type="domain" description="Adenine deaminase C-terminal" evidence="10">
    <location>
        <begin position="401"/>
        <end position="569"/>
    </location>
</feature>